<protein>
    <submittedName>
        <fullName evidence="2">Uncharacterized protein</fullName>
    </submittedName>
</protein>
<organism evidence="2 3">
    <name type="scientific">Oryza glaberrima</name>
    <name type="common">African rice</name>
    <dbReference type="NCBI Taxonomy" id="4538"/>
    <lineage>
        <taxon>Eukaryota</taxon>
        <taxon>Viridiplantae</taxon>
        <taxon>Streptophyta</taxon>
        <taxon>Embryophyta</taxon>
        <taxon>Tracheophyta</taxon>
        <taxon>Spermatophyta</taxon>
        <taxon>Magnoliopsida</taxon>
        <taxon>Liliopsida</taxon>
        <taxon>Poales</taxon>
        <taxon>Poaceae</taxon>
        <taxon>BOP clade</taxon>
        <taxon>Oryzoideae</taxon>
        <taxon>Oryzeae</taxon>
        <taxon>Oryzinae</taxon>
        <taxon>Oryza</taxon>
    </lineage>
</organism>
<reference evidence="2 3" key="2">
    <citation type="submission" date="2018-04" db="EMBL/GenBank/DDBJ databases">
        <title>OglaRS2 (Oryza glaberrima Reference Sequence Version 2).</title>
        <authorList>
            <person name="Zhang J."/>
            <person name="Kudrna D."/>
            <person name="Lee S."/>
            <person name="Talag J."/>
            <person name="Rajasekar S."/>
            <person name="Wing R.A."/>
        </authorList>
    </citation>
    <scope>NUCLEOTIDE SEQUENCE [LARGE SCALE GENOMIC DNA]</scope>
    <source>
        <strain evidence="2 3">cv. IRGC 96717</strain>
    </source>
</reference>
<dbReference type="Proteomes" id="UP000007306">
    <property type="component" value="Chromosome 2"/>
</dbReference>
<dbReference type="Gramene" id="ORGLA02G0100000.1">
    <property type="protein sequence ID" value="ORGLA02G0100000.1"/>
    <property type="gene ID" value="ORGLA02G0100000"/>
</dbReference>
<name>I1NZ44_ORYGL</name>
<proteinExistence type="predicted"/>
<feature type="region of interest" description="Disordered" evidence="1">
    <location>
        <begin position="13"/>
        <end position="83"/>
    </location>
</feature>
<evidence type="ECO:0000313" key="2">
    <source>
        <dbReference type="EnsemblPlants" id="ORGLA02G0100000.1"/>
    </source>
</evidence>
<keyword evidence="3" id="KW-1185">Reference proteome</keyword>
<feature type="compositionally biased region" description="Polar residues" evidence="1">
    <location>
        <begin position="63"/>
        <end position="73"/>
    </location>
</feature>
<dbReference type="EnsemblPlants" id="ORGLA02G0100000.1">
    <property type="protein sequence ID" value="ORGLA02G0100000.1"/>
    <property type="gene ID" value="ORGLA02G0100000"/>
</dbReference>
<feature type="compositionally biased region" description="Basic residues" evidence="1">
    <location>
        <begin position="45"/>
        <end position="62"/>
    </location>
</feature>
<sequence>MFAADEELELRDVEGRRRHSWGRAVQSATESGRDRRAGGCDQARRPRRRGPSHRVKPRRRSCRQTPSSSSFMEASNEAHGYRRHSRLCRRWFPPHAGRDRPTCRARRRLPC</sequence>
<accession>I1NZ44</accession>
<dbReference type="AlphaFoldDB" id="I1NZ44"/>
<reference evidence="2" key="1">
    <citation type="submission" date="2015-06" db="UniProtKB">
        <authorList>
            <consortium name="EnsemblPlants"/>
        </authorList>
    </citation>
    <scope>IDENTIFICATION</scope>
</reference>
<feature type="compositionally biased region" description="Basic and acidic residues" evidence="1">
    <location>
        <begin position="31"/>
        <end position="44"/>
    </location>
</feature>
<evidence type="ECO:0000256" key="1">
    <source>
        <dbReference type="SAM" id="MobiDB-lite"/>
    </source>
</evidence>
<evidence type="ECO:0000313" key="3">
    <source>
        <dbReference type="Proteomes" id="UP000007306"/>
    </source>
</evidence>
<dbReference type="HOGENOM" id="CLU_2162372_0_0_1"/>